<dbReference type="PANTHER" id="PTHR30136:SF35">
    <property type="entry name" value="HTH-TYPE TRANSCRIPTIONAL REGULATOR RV1719"/>
    <property type="match status" value="1"/>
</dbReference>
<feature type="domain" description="HTH iclR-type" evidence="4">
    <location>
        <begin position="10"/>
        <end position="69"/>
    </location>
</feature>
<protein>
    <submittedName>
        <fullName evidence="6">IclR family transcriptional regulator</fullName>
    </submittedName>
</protein>
<keyword evidence="3" id="KW-0804">Transcription</keyword>
<dbReference type="InterPro" id="IPR036390">
    <property type="entry name" value="WH_DNA-bd_sf"/>
</dbReference>
<sequence length="254" mass="28379">MEDGSEGQTLQGVRKAFKIVRHIKETGPTTVTGLADALDLPKSTAHIHLKTMAEAGYLYKDDGTYRLSLHFLSHGTVVRREFEIYQVAKGEINSLAEETGEVASIGVEEGGKRVLLYKSEGGDAVYDNSHTGEFTEMHWTSLGKALLAHMPRERVEAIVDEHGLPRATEHTLTEPEALYDELERIREQGYALEDEEHWENIRAVSVPVLSEQGIIGAISLSGPKARFSDSLIEERILDPLYDKANVIELRLKHY</sequence>
<dbReference type="Pfam" id="PF09339">
    <property type="entry name" value="HTH_IclR"/>
    <property type="match status" value="1"/>
</dbReference>
<reference evidence="6 7" key="1">
    <citation type="submission" date="2020-07" db="EMBL/GenBank/DDBJ databases">
        <title>Gai3-2, isolated from salt lake.</title>
        <authorList>
            <person name="Cui H."/>
            <person name="Shi X."/>
        </authorList>
    </citation>
    <scope>NUCLEOTIDE SEQUENCE [LARGE SCALE GENOMIC DNA]</scope>
    <source>
        <strain evidence="6 7">Gai3-2</strain>
    </source>
</reference>
<evidence type="ECO:0000259" key="4">
    <source>
        <dbReference type="PROSITE" id="PS51077"/>
    </source>
</evidence>
<dbReference type="GO" id="GO:0003677">
    <property type="term" value="F:DNA binding"/>
    <property type="evidence" value="ECO:0007669"/>
    <property type="project" value="UniProtKB-KW"/>
</dbReference>
<dbReference type="Pfam" id="PF01614">
    <property type="entry name" value="IclR_C"/>
    <property type="match status" value="1"/>
</dbReference>
<dbReference type="PROSITE" id="PS51078">
    <property type="entry name" value="ICLR_ED"/>
    <property type="match status" value="1"/>
</dbReference>
<dbReference type="GeneID" id="56030447"/>
<dbReference type="EMBL" id="CP058529">
    <property type="protein sequence ID" value="QLG29020.1"/>
    <property type="molecule type" value="Genomic_DNA"/>
</dbReference>
<accession>A0A7D5KVJ1</accession>
<dbReference type="InterPro" id="IPR011991">
    <property type="entry name" value="ArsR-like_HTH"/>
</dbReference>
<dbReference type="CDD" id="cd00090">
    <property type="entry name" value="HTH_ARSR"/>
    <property type="match status" value="1"/>
</dbReference>
<dbReference type="KEGG" id="halg:HUG10_16400"/>
<keyword evidence="7" id="KW-1185">Reference proteome</keyword>
<dbReference type="SUPFAM" id="SSF46785">
    <property type="entry name" value="Winged helix' DNA-binding domain"/>
    <property type="match status" value="1"/>
</dbReference>
<gene>
    <name evidence="6" type="ORF">HUG10_16400</name>
</gene>
<evidence type="ECO:0000259" key="5">
    <source>
        <dbReference type="PROSITE" id="PS51078"/>
    </source>
</evidence>
<keyword evidence="1" id="KW-0805">Transcription regulation</keyword>
<keyword evidence="2" id="KW-0238">DNA-binding</keyword>
<proteinExistence type="predicted"/>
<dbReference type="AlphaFoldDB" id="A0A7D5KVJ1"/>
<dbReference type="PANTHER" id="PTHR30136">
    <property type="entry name" value="HELIX-TURN-HELIX TRANSCRIPTIONAL REGULATOR, ICLR FAMILY"/>
    <property type="match status" value="1"/>
</dbReference>
<organism evidence="6 7">
    <name type="scientific">Halorarum halophilum</name>
    <dbReference type="NCBI Taxonomy" id="2743090"/>
    <lineage>
        <taxon>Archaea</taxon>
        <taxon>Methanobacteriati</taxon>
        <taxon>Methanobacteriota</taxon>
        <taxon>Stenosarchaea group</taxon>
        <taxon>Halobacteria</taxon>
        <taxon>Halobacteriales</taxon>
        <taxon>Haloferacaceae</taxon>
        <taxon>Halorarum</taxon>
    </lineage>
</organism>
<dbReference type="PROSITE" id="PS51077">
    <property type="entry name" value="HTH_ICLR"/>
    <property type="match status" value="1"/>
</dbReference>
<dbReference type="OrthoDB" id="14763at2157"/>
<dbReference type="InterPro" id="IPR014757">
    <property type="entry name" value="Tscrpt_reg_IclR_C"/>
</dbReference>
<name>A0A7D5KVJ1_9EURY</name>
<dbReference type="InterPro" id="IPR005471">
    <property type="entry name" value="Tscrpt_reg_IclR_N"/>
</dbReference>
<dbReference type="InterPro" id="IPR029016">
    <property type="entry name" value="GAF-like_dom_sf"/>
</dbReference>
<dbReference type="SUPFAM" id="SSF55781">
    <property type="entry name" value="GAF domain-like"/>
    <property type="match status" value="1"/>
</dbReference>
<dbReference type="GO" id="GO:0003700">
    <property type="term" value="F:DNA-binding transcription factor activity"/>
    <property type="evidence" value="ECO:0007669"/>
    <property type="project" value="TreeGrafter"/>
</dbReference>
<evidence type="ECO:0000313" key="7">
    <source>
        <dbReference type="Proteomes" id="UP000509750"/>
    </source>
</evidence>
<dbReference type="InterPro" id="IPR050707">
    <property type="entry name" value="HTH_MetabolicPath_Reg"/>
</dbReference>
<evidence type="ECO:0000256" key="1">
    <source>
        <dbReference type="ARBA" id="ARBA00023015"/>
    </source>
</evidence>
<evidence type="ECO:0000313" key="6">
    <source>
        <dbReference type="EMBL" id="QLG29020.1"/>
    </source>
</evidence>
<dbReference type="Proteomes" id="UP000509750">
    <property type="component" value="Chromosome"/>
</dbReference>
<dbReference type="Gene3D" id="3.30.450.40">
    <property type="match status" value="1"/>
</dbReference>
<evidence type="ECO:0000256" key="3">
    <source>
        <dbReference type="ARBA" id="ARBA00023163"/>
    </source>
</evidence>
<dbReference type="Gene3D" id="1.10.10.10">
    <property type="entry name" value="Winged helix-like DNA-binding domain superfamily/Winged helix DNA-binding domain"/>
    <property type="match status" value="1"/>
</dbReference>
<dbReference type="GO" id="GO:0045892">
    <property type="term" value="P:negative regulation of DNA-templated transcription"/>
    <property type="evidence" value="ECO:0007669"/>
    <property type="project" value="TreeGrafter"/>
</dbReference>
<dbReference type="InterPro" id="IPR036388">
    <property type="entry name" value="WH-like_DNA-bd_sf"/>
</dbReference>
<evidence type="ECO:0000256" key="2">
    <source>
        <dbReference type="ARBA" id="ARBA00023125"/>
    </source>
</evidence>
<feature type="domain" description="IclR-ED" evidence="5">
    <location>
        <begin position="70"/>
        <end position="253"/>
    </location>
</feature>
<dbReference type="SMART" id="SM00346">
    <property type="entry name" value="HTH_ICLR"/>
    <property type="match status" value="1"/>
</dbReference>
<dbReference type="RefSeq" id="WP_179170594.1">
    <property type="nucleotide sequence ID" value="NZ_CP058529.1"/>
</dbReference>